<evidence type="ECO:0000256" key="2">
    <source>
        <dbReference type="SAM" id="SignalP"/>
    </source>
</evidence>
<dbReference type="PROSITE" id="PS51257">
    <property type="entry name" value="PROKAR_LIPOPROTEIN"/>
    <property type="match status" value="1"/>
</dbReference>
<gene>
    <name evidence="3" type="ORF">EDM21_22800</name>
</gene>
<organism evidence="3 4">
    <name type="scientific">Paenibacillus lutrae</name>
    <dbReference type="NCBI Taxonomy" id="2078573"/>
    <lineage>
        <taxon>Bacteria</taxon>
        <taxon>Bacillati</taxon>
        <taxon>Bacillota</taxon>
        <taxon>Bacilli</taxon>
        <taxon>Bacillales</taxon>
        <taxon>Paenibacillaceae</taxon>
        <taxon>Paenibacillus</taxon>
    </lineage>
</organism>
<comment type="caution">
    <text evidence="3">The sequence shown here is derived from an EMBL/GenBank/DDBJ whole genome shotgun (WGS) entry which is preliminary data.</text>
</comment>
<keyword evidence="4" id="KW-1185">Reference proteome</keyword>
<keyword evidence="2" id="KW-0732">Signal</keyword>
<dbReference type="Proteomes" id="UP000490800">
    <property type="component" value="Unassembled WGS sequence"/>
</dbReference>
<dbReference type="OrthoDB" id="1806265at2"/>
<reference evidence="3 4" key="1">
    <citation type="journal article" date="2019" name="Microorganisms">
        <title>Paenibacillus lutrae sp. nov., A Chitinolytic Species Isolated from A River Otter in Castril Natural Park, Granada, Spain.</title>
        <authorList>
            <person name="Rodriguez M."/>
            <person name="Reina J.C."/>
            <person name="Bejar V."/>
            <person name="Llamas I."/>
        </authorList>
    </citation>
    <scope>NUCLEOTIDE SEQUENCE [LARGE SCALE GENOMIC DNA]</scope>
    <source>
        <strain evidence="3 4">N10</strain>
    </source>
</reference>
<feature type="region of interest" description="Disordered" evidence="1">
    <location>
        <begin position="29"/>
        <end position="51"/>
    </location>
</feature>
<accession>A0A7X3K1S9</accession>
<proteinExistence type="predicted"/>
<protein>
    <recommendedName>
        <fullName evidence="5">Lipoprotein</fullName>
    </recommendedName>
</protein>
<feature type="signal peptide" evidence="2">
    <location>
        <begin position="1"/>
        <end position="27"/>
    </location>
</feature>
<feature type="chain" id="PRO_5038583396" description="Lipoprotein" evidence="2">
    <location>
        <begin position="28"/>
        <end position="228"/>
    </location>
</feature>
<evidence type="ECO:0000256" key="1">
    <source>
        <dbReference type="SAM" id="MobiDB-lite"/>
    </source>
</evidence>
<evidence type="ECO:0000313" key="4">
    <source>
        <dbReference type="Proteomes" id="UP000490800"/>
    </source>
</evidence>
<sequence length="228" mass="24217">MKHRTSTSILLVITCLAPLFISSCTSSSPSTSPSPSSVPSPSSASGQPAVLKSGGLTATPIDIFQGPGQKFRPFLGSTAGGVSLAYKGKISTITIVAESWENGKPAEVKNASFGVMLNTNPDNEGLFQCDFTASVKEIRENDSLQFEITTSLLSGSSQSSNTVWIPAGTMFNLTSPLHLTEPILITKETPEAVWGFQATTKEQIEDSYNMAKSAAEAEYAILFKIKID</sequence>
<dbReference type="AlphaFoldDB" id="A0A7X3K1S9"/>
<evidence type="ECO:0000313" key="3">
    <source>
        <dbReference type="EMBL" id="MVP02316.1"/>
    </source>
</evidence>
<dbReference type="RefSeq" id="WP_157338683.1">
    <property type="nucleotide sequence ID" value="NZ_RHLK01000021.1"/>
</dbReference>
<feature type="compositionally biased region" description="Low complexity" evidence="1">
    <location>
        <begin position="29"/>
        <end position="45"/>
    </location>
</feature>
<dbReference type="EMBL" id="RHLK01000021">
    <property type="protein sequence ID" value="MVP02316.1"/>
    <property type="molecule type" value="Genomic_DNA"/>
</dbReference>
<evidence type="ECO:0008006" key="5">
    <source>
        <dbReference type="Google" id="ProtNLM"/>
    </source>
</evidence>
<name>A0A7X3K1S9_9BACL</name>